<gene>
    <name evidence="2" type="ORF">EXIGLDRAFT_728631</name>
</gene>
<protein>
    <recommendedName>
        <fullName evidence="1">F-box domain-containing protein</fullName>
    </recommendedName>
</protein>
<keyword evidence="3" id="KW-1185">Reference proteome</keyword>
<evidence type="ECO:0000313" key="2">
    <source>
        <dbReference type="EMBL" id="KZW03121.1"/>
    </source>
</evidence>
<dbReference type="InterPro" id="IPR001810">
    <property type="entry name" value="F-box_dom"/>
</dbReference>
<name>A0A165Q5U7_EXIGL</name>
<dbReference type="Gene3D" id="1.20.1280.50">
    <property type="match status" value="1"/>
</dbReference>
<evidence type="ECO:0000313" key="3">
    <source>
        <dbReference type="Proteomes" id="UP000077266"/>
    </source>
</evidence>
<reference evidence="2 3" key="1">
    <citation type="journal article" date="2016" name="Mol. Biol. Evol.">
        <title>Comparative Genomics of Early-Diverging Mushroom-Forming Fungi Provides Insights into the Origins of Lignocellulose Decay Capabilities.</title>
        <authorList>
            <person name="Nagy L.G."/>
            <person name="Riley R."/>
            <person name="Tritt A."/>
            <person name="Adam C."/>
            <person name="Daum C."/>
            <person name="Floudas D."/>
            <person name="Sun H."/>
            <person name="Yadav J.S."/>
            <person name="Pangilinan J."/>
            <person name="Larsson K.H."/>
            <person name="Matsuura K."/>
            <person name="Barry K."/>
            <person name="Labutti K."/>
            <person name="Kuo R."/>
            <person name="Ohm R.A."/>
            <person name="Bhattacharya S.S."/>
            <person name="Shirouzu T."/>
            <person name="Yoshinaga Y."/>
            <person name="Martin F.M."/>
            <person name="Grigoriev I.V."/>
            <person name="Hibbett D.S."/>
        </authorList>
    </citation>
    <scope>NUCLEOTIDE SEQUENCE [LARGE SCALE GENOMIC DNA]</scope>
    <source>
        <strain evidence="2 3">HHB12029</strain>
    </source>
</reference>
<dbReference type="InParanoid" id="A0A165Q5U7"/>
<dbReference type="InterPro" id="IPR036047">
    <property type="entry name" value="F-box-like_dom_sf"/>
</dbReference>
<evidence type="ECO:0000259" key="1">
    <source>
        <dbReference type="Pfam" id="PF12937"/>
    </source>
</evidence>
<proteinExistence type="predicted"/>
<sequence>MPSRKNNKSQWSSILTPESPQPLFSVGLYMTAVLYPRSACVSFPRSPTMCSKRVKIDDDNDGSGSGHLCHAKLPPETWSEIWSLLASLEDRIAISLVCSHWRAIALADHQLWAHLSVHLERLSTYDINDEDERERLLIEEKTAAARWLRNAELALDRTCTALITLDIRIDHHEVAAEWLAQLCALLNLHASHIARLWLHLVNPVFMNAVISGLESSMPLLRVLGLALSYRILEAVDVPFALFPNLKEFAGRPCSFLDFKASESLSLETVSTVRGDVETCADLTALLRTFPVPNCKYLDLRISYAYKWEEPDEEDTDYYRSCFKGVDRLDLTWGWNSYAKTRTAIPTTRRPPFIFIGLHERLDSNASQPEEEVCMGIEDAFCDLKPHSSIALRLEPCDPAWGNTSMRWQRDRKPICVTVHNPESLQTRQVAIHYLMLYQRPGPMKVLGARLSESRSLITSLTVPWDLMGMLMRQLLLPSKDSDGLRTITQLTLIVTRTLDSREEEETENLEYWPALPALRHVTLKTPYSDPSRLGGGYKLTPTLFRSAVERLIPPPAKLETLSLHHVGTGYRHHSLNRNSVRDLATRVYGLHIYHDAAEPSTE</sequence>
<dbReference type="Proteomes" id="UP000077266">
    <property type="component" value="Unassembled WGS sequence"/>
</dbReference>
<dbReference type="OrthoDB" id="2269034at2759"/>
<feature type="domain" description="F-box" evidence="1">
    <location>
        <begin position="72"/>
        <end position="116"/>
    </location>
</feature>
<dbReference type="EMBL" id="KV425885">
    <property type="protein sequence ID" value="KZW03121.1"/>
    <property type="molecule type" value="Genomic_DNA"/>
</dbReference>
<dbReference type="AlphaFoldDB" id="A0A165Q5U7"/>
<dbReference type="SUPFAM" id="SSF81383">
    <property type="entry name" value="F-box domain"/>
    <property type="match status" value="1"/>
</dbReference>
<accession>A0A165Q5U7</accession>
<dbReference type="Pfam" id="PF12937">
    <property type="entry name" value="F-box-like"/>
    <property type="match status" value="1"/>
</dbReference>
<organism evidence="2 3">
    <name type="scientific">Exidia glandulosa HHB12029</name>
    <dbReference type="NCBI Taxonomy" id="1314781"/>
    <lineage>
        <taxon>Eukaryota</taxon>
        <taxon>Fungi</taxon>
        <taxon>Dikarya</taxon>
        <taxon>Basidiomycota</taxon>
        <taxon>Agaricomycotina</taxon>
        <taxon>Agaricomycetes</taxon>
        <taxon>Auriculariales</taxon>
        <taxon>Exidiaceae</taxon>
        <taxon>Exidia</taxon>
    </lineage>
</organism>